<evidence type="ECO:0000256" key="1">
    <source>
        <dbReference type="ARBA" id="ARBA00010634"/>
    </source>
</evidence>
<keyword evidence="6" id="KW-1185">Reference proteome</keyword>
<dbReference type="PROSITE" id="PS51257">
    <property type="entry name" value="PROKAR_LIPOPROTEIN"/>
    <property type="match status" value="1"/>
</dbReference>
<evidence type="ECO:0000313" key="6">
    <source>
        <dbReference type="Proteomes" id="UP000237839"/>
    </source>
</evidence>
<dbReference type="PANTHER" id="PTHR30035:SF3">
    <property type="entry name" value="INTERMEMBRANE PHOSPHOLIPID TRANSPORT SYSTEM LIPOPROTEIN MLAA"/>
    <property type="match status" value="1"/>
</dbReference>
<dbReference type="PRINTS" id="PR01805">
    <property type="entry name" value="VACJLIPOPROT"/>
</dbReference>
<accession>A0A2S9H200</accession>
<evidence type="ECO:0000256" key="3">
    <source>
        <dbReference type="SAM" id="MobiDB-lite"/>
    </source>
</evidence>
<proteinExistence type="inferred from homology"/>
<evidence type="ECO:0000256" key="2">
    <source>
        <dbReference type="ARBA" id="ARBA00022729"/>
    </source>
</evidence>
<dbReference type="InterPro" id="IPR007428">
    <property type="entry name" value="MlaA"/>
</dbReference>
<dbReference type="EMBL" id="PUGF01000004">
    <property type="protein sequence ID" value="PRC94015.1"/>
    <property type="molecule type" value="Genomic_DNA"/>
</dbReference>
<protein>
    <submittedName>
        <fullName evidence="5">Surface lipoprotein</fullName>
    </submittedName>
</protein>
<gene>
    <name evidence="5" type="ORF">S2091_1188</name>
</gene>
<feature type="compositionally biased region" description="Basic and acidic residues" evidence="3">
    <location>
        <begin position="228"/>
        <end position="252"/>
    </location>
</feature>
<keyword evidence="5" id="KW-0449">Lipoprotein</keyword>
<organism evidence="5 6">
    <name type="scientific">Solimicrobium silvestre</name>
    <dbReference type="NCBI Taxonomy" id="2099400"/>
    <lineage>
        <taxon>Bacteria</taxon>
        <taxon>Pseudomonadati</taxon>
        <taxon>Pseudomonadota</taxon>
        <taxon>Betaproteobacteria</taxon>
        <taxon>Burkholderiales</taxon>
        <taxon>Oxalobacteraceae</taxon>
        <taxon>Solimicrobium</taxon>
    </lineage>
</organism>
<keyword evidence="2 4" id="KW-0732">Signal</keyword>
<reference evidence="5 6" key="1">
    <citation type="submission" date="2018-02" db="EMBL/GenBank/DDBJ databases">
        <title>Solimicrobium silvestre gen. nov., sp. nov., isolated from alpine forest soil.</title>
        <authorList>
            <person name="Margesin R."/>
            <person name="Albuquerque L."/>
            <person name="Zhang D.-C."/>
            <person name="Froufe H.J.C."/>
            <person name="Severino R."/>
            <person name="Roxo I."/>
            <person name="Egas C."/>
            <person name="Da Costa M.S."/>
        </authorList>
    </citation>
    <scope>NUCLEOTIDE SEQUENCE [LARGE SCALE GENOMIC DNA]</scope>
    <source>
        <strain evidence="5 6">S20-91</strain>
    </source>
</reference>
<comment type="similarity">
    <text evidence="1">Belongs to the MlaA family.</text>
</comment>
<feature type="chain" id="PRO_5015618539" evidence="4">
    <location>
        <begin position="20"/>
        <end position="269"/>
    </location>
</feature>
<evidence type="ECO:0000256" key="4">
    <source>
        <dbReference type="SAM" id="SignalP"/>
    </source>
</evidence>
<sequence length="269" mass="29653">MKLKALVLAVSLFALSGCATVPNEDGTQSSRVDPFESMNRSTSAFNDKFDQNLFQPVARAYVNVVPGFVQTGIGNFFGNINDVWTAANSFLQGNVEDGFSDIMRFSLNSTFGFLGILDIASEARIPKHRKDFGQTLGVWGVPNGPYLVIPFLGPSVMRDAAALPADYYADLWTYTRPVYIRNIGSGVRLVDKRAGYLDASSLLEDAALDKYIFIRDAYLQRIASQIESRKDAKQNREDNAEMQRQSDDDVMKEPAMSGTPSAVKPLPTP</sequence>
<dbReference type="PANTHER" id="PTHR30035">
    <property type="entry name" value="LIPOPROTEIN VACJ-RELATED"/>
    <property type="match status" value="1"/>
</dbReference>
<feature type="signal peptide" evidence="4">
    <location>
        <begin position="1"/>
        <end position="19"/>
    </location>
</feature>
<dbReference type="Proteomes" id="UP000237839">
    <property type="component" value="Unassembled WGS sequence"/>
</dbReference>
<dbReference type="RefSeq" id="WP_105530882.1">
    <property type="nucleotide sequence ID" value="NZ_PUGF01000004.1"/>
</dbReference>
<dbReference type="Pfam" id="PF04333">
    <property type="entry name" value="MlaA"/>
    <property type="match status" value="1"/>
</dbReference>
<dbReference type="GO" id="GO:0016020">
    <property type="term" value="C:membrane"/>
    <property type="evidence" value="ECO:0007669"/>
    <property type="project" value="InterPro"/>
</dbReference>
<dbReference type="AlphaFoldDB" id="A0A2S9H200"/>
<comment type="caution">
    <text evidence="5">The sequence shown here is derived from an EMBL/GenBank/DDBJ whole genome shotgun (WGS) entry which is preliminary data.</text>
</comment>
<dbReference type="GO" id="GO:0120010">
    <property type="term" value="P:intermembrane phospholipid transfer"/>
    <property type="evidence" value="ECO:0007669"/>
    <property type="project" value="TreeGrafter"/>
</dbReference>
<name>A0A2S9H200_9BURK</name>
<evidence type="ECO:0000313" key="5">
    <source>
        <dbReference type="EMBL" id="PRC94015.1"/>
    </source>
</evidence>
<feature type="region of interest" description="Disordered" evidence="3">
    <location>
        <begin position="228"/>
        <end position="269"/>
    </location>
</feature>
<dbReference type="OrthoDB" id="9785326at2"/>